<dbReference type="Gene3D" id="3.40.50.150">
    <property type="entry name" value="Vaccinia Virus protein VP39"/>
    <property type="match status" value="1"/>
</dbReference>
<dbReference type="GO" id="GO:0032259">
    <property type="term" value="P:methylation"/>
    <property type="evidence" value="ECO:0007669"/>
    <property type="project" value="UniProtKB-KW"/>
</dbReference>
<organism evidence="5 6">
    <name type="scientific">Paenibacillus montanisoli</name>
    <dbReference type="NCBI Taxonomy" id="2081970"/>
    <lineage>
        <taxon>Bacteria</taxon>
        <taxon>Bacillati</taxon>
        <taxon>Bacillota</taxon>
        <taxon>Bacilli</taxon>
        <taxon>Bacillales</taxon>
        <taxon>Paenibacillaceae</taxon>
        <taxon>Paenibacillus</taxon>
    </lineage>
</organism>
<keyword evidence="1 5" id="KW-0489">Methyltransferase</keyword>
<evidence type="ECO:0000313" key="6">
    <source>
        <dbReference type="Proteomes" id="UP000249260"/>
    </source>
</evidence>
<dbReference type="Proteomes" id="UP000249260">
    <property type="component" value="Unassembled WGS sequence"/>
</dbReference>
<evidence type="ECO:0000259" key="4">
    <source>
        <dbReference type="Pfam" id="PF13649"/>
    </source>
</evidence>
<name>A0A328U0V9_9BACL</name>
<proteinExistence type="predicted"/>
<dbReference type="InterPro" id="IPR029063">
    <property type="entry name" value="SAM-dependent_MTases_sf"/>
</dbReference>
<reference evidence="5 6" key="1">
    <citation type="submission" date="2018-06" db="EMBL/GenBank/DDBJ databases">
        <title>Paenibacillus montanisoli sp. nov., isolated from mountain area soil.</title>
        <authorList>
            <person name="Wu M."/>
        </authorList>
    </citation>
    <scope>NUCLEOTIDE SEQUENCE [LARGE SCALE GENOMIC DNA]</scope>
    <source>
        <strain evidence="5 6">RA17</strain>
    </source>
</reference>
<dbReference type="CDD" id="cd02440">
    <property type="entry name" value="AdoMet_MTases"/>
    <property type="match status" value="1"/>
</dbReference>
<protein>
    <submittedName>
        <fullName evidence="5">Class I SAM-dependent methyltransferase</fullName>
    </submittedName>
</protein>
<dbReference type="PANTHER" id="PTHR43464:SF19">
    <property type="entry name" value="UBIQUINONE BIOSYNTHESIS O-METHYLTRANSFERASE, MITOCHONDRIAL"/>
    <property type="match status" value="1"/>
</dbReference>
<dbReference type="SUPFAM" id="SSF53335">
    <property type="entry name" value="S-adenosyl-L-methionine-dependent methyltransferases"/>
    <property type="match status" value="1"/>
</dbReference>
<keyword evidence="6" id="KW-1185">Reference proteome</keyword>
<keyword evidence="2 5" id="KW-0808">Transferase</keyword>
<gene>
    <name evidence="5" type="ORF">DL346_25470</name>
</gene>
<dbReference type="PANTHER" id="PTHR43464">
    <property type="entry name" value="METHYLTRANSFERASE"/>
    <property type="match status" value="1"/>
</dbReference>
<dbReference type="Pfam" id="PF13649">
    <property type="entry name" value="Methyltransf_25"/>
    <property type="match status" value="1"/>
</dbReference>
<keyword evidence="3" id="KW-0949">S-adenosyl-L-methionine</keyword>
<evidence type="ECO:0000256" key="1">
    <source>
        <dbReference type="ARBA" id="ARBA00022603"/>
    </source>
</evidence>
<evidence type="ECO:0000256" key="3">
    <source>
        <dbReference type="ARBA" id="ARBA00022691"/>
    </source>
</evidence>
<feature type="domain" description="Methyltransferase" evidence="4">
    <location>
        <begin position="53"/>
        <end position="155"/>
    </location>
</feature>
<dbReference type="AlphaFoldDB" id="A0A328U0V9"/>
<comment type="caution">
    <text evidence="5">The sequence shown here is derived from an EMBL/GenBank/DDBJ whole genome shotgun (WGS) entry which is preliminary data.</text>
</comment>
<evidence type="ECO:0000256" key="2">
    <source>
        <dbReference type="ARBA" id="ARBA00022679"/>
    </source>
</evidence>
<sequence length="236" mass="26813">MTHFQKARAQEIDYHATLYRKTLLFEPGTWLAKPVKAVMEQLLEFDEGERLDVLDLGCGIGRNSIPMAQLLKRNAGGTIVCVDLLPIAIQKLEQYAEQYDVRSMLQTAVADVEHLAIERDTYDYIVACSCLEHVSGRDAFAAVVKRMMQGTRPGGINCLQMSTSVIESDVELGAARQGMIELYLDTEEAVRMLRDLYRDWEIRIERWIPQSIVEQKNGRVIEFRGNWLTFAARKGG</sequence>
<dbReference type="RefSeq" id="WP_112885207.1">
    <property type="nucleotide sequence ID" value="NZ_QLUW01000006.1"/>
</dbReference>
<dbReference type="OrthoDB" id="9804312at2"/>
<dbReference type="InterPro" id="IPR041698">
    <property type="entry name" value="Methyltransf_25"/>
</dbReference>
<dbReference type="EMBL" id="QLUW01000006">
    <property type="protein sequence ID" value="RAP73624.1"/>
    <property type="molecule type" value="Genomic_DNA"/>
</dbReference>
<dbReference type="GO" id="GO:0008168">
    <property type="term" value="F:methyltransferase activity"/>
    <property type="evidence" value="ECO:0007669"/>
    <property type="project" value="UniProtKB-KW"/>
</dbReference>
<evidence type="ECO:0000313" key="5">
    <source>
        <dbReference type="EMBL" id="RAP73624.1"/>
    </source>
</evidence>
<accession>A0A328U0V9</accession>